<dbReference type="EMBL" id="PEKT03000001">
    <property type="protein sequence ID" value="KAK8441984.1"/>
    <property type="molecule type" value="Genomic_DNA"/>
</dbReference>
<evidence type="ECO:0000313" key="2">
    <source>
        <dbReference type="EMBL" id="KAK8441984.1"/>
    </source>
</evidence>
<reference evidence="2 3" key="2">
    <citation type="journal article" date="2018" name="Nat. Commun.">
        <title>Genomic insights into multidrug-resistance, mating and virulence in Candida auris and related emerging species.</title>
        <authorList>
            <person name="Munoz J.F."/>
            <person name="Gade L."/>
            <person name="Chow N.A."/>
            <person name="Loparev V.N."/>
            <person name="Juieng P."/>
            <person name="Berkow E.L."/>
            <person name="Farrer R.A."/>
            <person name="Litvintseva A.P."/>
            <person name="Cuomo C.A."/>
        </authorList>
    </citation>
    <scope>GENOME REANNOTATION</scope>
    <source>
        <strain evidence="2 3">B8441</strain>
    </source>
</reference>
<keyword evidence="3" id="KW-1185">Reference proteome</keyword>
<organism evidence="2 3">
    <name type="scientific">Candidozyma auris</name>
    <name type="common">Yeast</name>
    <name type="synonym">Candida auris</name>
    <dbReference type="NCBI Taxonomy" id="498019"/>
    <lineage>
        <taxon>Eukaryota</taxon>
        <taxon>Fungi</taxon>
        <taxon>Dikarya</taxon>
        <taxon>Ascomycota</taxon>
        <taxon>Saccharomycotina</taxon>
        <taxon>Pichiomycetes</taxon>
        <taxon>Metschnikowiaceae</taxon>
        <taxon>Candidozyma</taxon>
    </lineage>
</organism>
<feature type="signal peptide" evidence="1">
    <location>
        <begin position="1"/>
        <end position="20"/>
    </location>
</feature>
<sequence length="352" mass="39006">MRLYPFLTTLPLLASQAVQALQPLAVLDDETQVVTRDTSSYELEAMSEPFHQLYEYTMDFLKSIDNDSPLQKRDALEDTLTGVLTEVKNSQVIEKVLYEIAGSKQQIDNLSRYIYSLLSNMASGNAGGMNISLKLNTTEILNEVMASGLIQSIGDDLVVNDANRENLTTNVGDLLTQRPYIGKILNNLGAGQDLTFEMIFNTVRNFKSKAPELQDNQTTYQKRADDYSGSLNAFVNNIIGSAVNGGFVTDSLGSILRAVKRSGIVTPIVLTAVERPIMNMVGRLLSNLYDYGVLDMIPVNDYFQKGKKTHVLAHGLEDLLTSERYSPGVAKLFKQLEDQGTLENVRRSLYGP</sequence>
<evidence type="ECO:0000256" key="1">
    <source>
        <dbReference type="SAM" id="SignalP"/>
    </source>
</evidence>
<evidence type="ECO:0000313" key="3">
    <source>
        <dbReference type="Proteomes" id="UP000230249"/>
    </source>
</evidence>
<keyword evidence="1" id="KW-0732">Signal</keyword>
<accession>A0AAW0VJX3</accession>
<comment type="caution">
    <text evidence="2">The sequence shown here is derived from an EMBL/GenBank/DDBJ whole genome shotgun (WGS) entry which is preliminary data.</text>
</comment>
<protein>
    <recommendedName>
        <fullName evidence="4">Nucleotide exchange factor SIL1</fullName>
    </recommendedName>
</protein>
<dbReference type="Proteomes" id="UP000230249">
    <property type="component" value="Unassembled WGS sequence"/>
</dbReference>
<reference evidence="2 3" key="1">
    <citation type="journal article" date="2017" name="Clin. Infect. Dis.">
        <title>Simultaneous emergence of multidrug-resistant Candida auris on 3 continents confirmed by whole-genome sequencing and epidemiological analyses.</title>
        <authorList>
            <person name="Lockhart S.R."/>
            <person name="Etienne K.A."/>
            <person name="Vallabhaneni S."/>
            <person name="Farooqi J."/>
            <person name="Chowdhary A."/>
            <person name="Govender N.P."/>
            <person name="Colombo A.L."/>
            <person name="Calvo B."/>
            <person name="Cuomo C.A."/>
            <person name="Desjardins C.A."/>
            <person name="Berkow E.L."/>
            <person name="Castanheira M."/>
            <person name="Magobo R.E."/>
            <person name="Jabeen K."/>
            <person name="Asghar R.J."/>
            <person name="Meis J.F."/>
            <person name="Jackson B."/>
            <person name="Chiller T."/>
            <person name="Litvintseva A.P."/>
        </authorList>
    </citation>
    <scope>NUCLEOTIDE SEQUENCE [LARGE SCALE GENOMIC DNA]</scope>
    <source>
        <strain evidence="2 3">B8441</strain>
    </source>
</reference>
<dbReference type="AlphaFoldDB" id="A0AAW0VJX3"/>
<evidence type="ECO:0008006" key="4">
    <source>
        <dbReference type="Google" id="ProtNLM"/>
    </source>
</evidence>
<proteinExistence type="predicted"/>
<name>A0AAW0VJX3_CANAR</name>
<gene>
    <name evidence="2" type="ORF">B9J08_00301</name>
</gene>
<feature type="chain" id="PRO_5043294183" description="Nucleotide exchange factor SIL1" evidence="1">
    <location>
        <begin position="21"/>
        <end position="352"/>
    </location>
</feature>